<comment type="caution">
    <text evidence="1">The sequence shown here is derived from an EMBL/GenBank/DDBJ whole genome shotgun (WGS) entry which is preliminary data.</text>
</comment>
<evidence type="ECO:0000313" key="2">
    <source>
        <dbReference type="Proteomes" id="UP001610446"/>
    </source>
</evidence>
<sequence>MANAAEVLRDYDGWGRVDSMIDMMRSVFLPINSDFLVNYTGAFIDYYWANWDLCNIASLYAIGVLADNQTSIDQPVDYFKTGAGMGAVDIAIWMVSDEEGSGKHLGQGQEADRYQGHSLLDFDRILAGYHPNFVTSIFISKQS</sequence>
<protein>
    <submittedName>
        <fullName evidence="1">Uncharacterized protein</fullName>
    </submittedName>
</protein>
<evidence type="ECO:0000313" key="1">
    <source>
        <dbReference type="EMBL" id="KAL2838182.1"/>
    </source>
</evidence>
<accession>A0ABR4JGC2</accession>
<dbReference type="EMBL" id="JBFXLU010000149">
    <property type="protein sequence ID" value="KAL2838182.1"/>
    <property type="molecule type" value="Genomic_DNA"/>
</dbReference>
<organism evidence="1 2">
    <name type="scientific">Aspergillus pseudoustus</name>
    <dbReference type="NCBI Taxonomy" id="1810923"/>
    <lineage>
        <taxon>Eukaryota</taxon>
        <taxon>Fungi</taxon>
        <taxon>Dikarya</taxon>
        <taxon>Ascomycota</taxon>
        <taxon>Pezizomycotina</taxon>
        <taxon>Eurotiomycetes</taxon>
        <taxon>Eurotiomycetidae</taxon>
        <taxon>Eurotiales</taxon>
        <taxon>Aspergillaceae</taxon>
        <taxon>Aspergillus</taxon>
        <taxon>Aspergillus subgen. Nidulantes</taxon>
    </lineage>
</organism>
<name>A0ABR4JGC2_9EURO</name>
<gene>
    <name evidence="1" type="ORF">BJY01DRAFT_251084</name>
</gene>
<proteinExistence type="predicted"/>
<keyword evidence="2" id="KW-1185">Reference proteome</keyword>
<dbReference type="InterPro" id="IPR008929">
    <property type="entry name" value="Chondroitin_lyas"/>
</dbReference>
<dbReference type="Proteomes" id="UP001610446">
    <property type="component" value="Unassembled WGS sequence"/>
</dbReference>
<reference evidence="1 2" key="1">
    <citation type="submission" date="2024-07" db="EMBL/GenBank/DDBJ databases">
        <title>Section-level genome sequencing and comparative genomics of Aspergillus sections Usti and Cavernicolus.</title>
        <authorList>
            <consortium name="Lawrence Berkeley National Laboratory"/>
            <person name="Nybo J.L."/>
            <person name="Vesth T.C."/>
            <person name="Theobald S."/>
            <person name="Frisvad J.C."/>
            <person name="Larsen T.O."/>
            <person name="Kjaerboelling I."/>
            <person name="Rothschild-Mancinelli K."/>
            <person name="Lyhne E.K."/>
            <person name="Kogle M.E."/>
            <person name="Barry K."/>
            <person name="Clum A."/>
            <person name="Na H."/>
            <person name="Ledsgaard L."/>
            <person name="Lin J."/>
            <person name="Lipzen A."/>
            <person name="Kuo A."/>
            <person name="Riley R."/>
            <person name="Mondo S."/>
            <person name="Labutti K."/>
            <person name="Haridas S."/>
            <person name="Pangalinan J."/>
            <person name="Salamov A.A."/>
            <person name="Simmons B.A."/>
            <person name="Magnuson J.K."/>
            <person name="Chen J."/>
            <person name="Drula E."/>
            <person name="Henrissat B."/>
            <person name="Wiebenga A."/>
            <person name="Lubbers R.J."/>
            <person name="Gomes A.C."/>
            <person name="Makela M.R."/>
            <person name="Stajich J."/>
            <person name="Grigoriev I.V."/>
            <person name="Mortensen U.H."/>
            <person name="De Vries R.P."/>
            <person name="Baker S.E."/>
            <person name="Andersen M.R."/>
        </authorList>
    </citation>
    <scope>NUCLEOTIDE SEQUENCE [LARGE SCALE GENOMIC DNA]</scope>
    <source>
        <strain evidence="1 2">CBS 123904</strain>
    </source>
</reference>
<dbReference type="SUPFAM" id="SSF48230">
    <property type="entry name" value="Chondroitin AC/alginate lyase"/>
    <property type="match status" value="1"/>
</dbReference>